<evidence type="ECO:0000313" key="3">
    <source>
        <dbReference type="EMBL" id="KAK3309458.1"/>
    </source>
</evidence>
<keyword evidence="1" id="KW-0732">Signal</keyword>
<dbReference type="SUPFAM" id="SSF110083">
    <property type="entry name" value="Peptidylarginine deiminase Pad4, middle domain"/>
    <property type="match status" value="1"/>
</dbReference>
<dbReference type="Proteomes" id="UP001273166">
    <property type="component" value="Unassembled WGS sequence"/>
</dbReference>
<feature type="chain" id="PRO_5042577781" description="Protein-arginine deiminase C-terminal domain-containing protein" evidence="1">
    <location>
        <begin position="22"/>
        <end position="624"/>
    </location>
</feature>
<organism evidence="3 4">
    <name type="scientific">Chaetomium strumarium</name>
    <dbReference type="NCBI Taxonomy" id="1170767"/>
    <lineage>
        <taxon>Eukaryota</taxon>
        <taxon>Fungi</taxon>
        <taxon>Dikarya</taxon>
        <taxon>Ascomycota</taxon>
        <taxon>Pezizomycotina</taxon>
        <taxon>Sordariomycetes</taxon>
        <taxon>Sordariomycetidae</taxon>
        <taxon>Sordariales</taxon>
        <taxon>Chaetomiaceae</taxon>
        <taxon>Chaetomium</taxon>
    </lineage>
</organism>
<dbReference type="GO" id="GO:0005737">
    <property type="term" value="C:cytoplasm"/>
    <property type="evidence" value="ECO:0007669"/>
    <property type="project" value="InterPro"/>
</dbReference>
<dbReference type="SUPFAM" id="SSF55909">
    <property type="entry name" value="Pentein"/>
    <property type="match status" value="1"/>
</dbReference>
<proteinExistence type="predicted"/>
<dbReference type="GO" id="GO:0005509">
    <property type="term" value="F:calcium ion binding"/>
    <property type="evidence" value="ECO:0007669"/>
    <property type="project" value="InterPro"/>
</dbReference>
<feature type="signal peptide" evidence="1">
    <location>
        <begin position="1"/>
        <end position="21"/>
    </location>
</feature>
<dbReference type="Gene3D" id="3.75.10.10">
    <property type="entry name" value="L-arginine/glycine Amidinotransferase, Chain A"/>
    <property type="match status" value="1"/>
</dbReference>
<evidence type="ECO:0000259" key="2">
    <source>
        <dbReference type="Pfam" id="PF03068"/>
    </source>
</evidence>
<name>A0AAJ0H099_9PEZI</name>
<evidence type="ECO:0000313" key="4">
    <source>
        <dbReference type="Proteomes" id="UP001273166"/>
    </source>
</evidence>
<comment type="caution">
    <text evidence="3">The sequence shown here is derived from an EMBL/GenBank/DDBJ whole genome shotgun (WGS) entry which is preliminary data.</text>
</comment>
<accession>A0AAJ0H099</accession>
<dbReference type="PANTHER" id="PTHR10837:SF8">
    <property type="entry name" value="PROTEIN-ARGININE DEIMINASE"/>
    <property type="match status" value="1"/>
</dbReference>
<dbReference type="InterPro" id="IPR013530">
    <property type="entry name" value="PAD_C"/>
</dbReference>
<dbReference type="GO" id="GO:0004668">
    <property type="term" value="F:protein-arginine deiminase activity"/>
    <property type="evidence" value="ECO:0007669"/>
    <property type="project" value="InterPro"/>
</dbReference>
<evidence type="ECO:0000256" key="1">
    <source>
        <dbReference type="SAM" id="SignalP"/>
    </source>
</evidence>
<dbReference type="GeneID" id="87883044"/>
<keyword evidence="4" id="KW-1185">Reference proteome</keyword>
<dbReference type="EMBL" id="JAUDZG010000001">
    <property type="protein sequence ID" value="KAK3309458.1"/>
    <property type="molecule type" value="Genomic_DNA"/>
</dbReference>
<dbReference type="PANTHER" id="PTHR10837">
    <property type="entry name" value="PEPTIDYLARGININE DEIMINASE"/>
    <property type="match status" value="1"/>
</dbReference>
<dbReference type="AlphaFoldDB" id="A0AAJ0H099"/>
<dbReference type="InterPro" id="IPR036556">
    <property type="entry name" value="PAD_central_sf"/>
</dbReference>
<dbReference type="InterPro" id="IPR004303">
    <property type="entry name" value="PAD"/>
</dbReference>
<dbReference type="Pfam" id="PF03068">
    <property type="entry name" value="PAD"/>
    <property type="match status" value="1"/>
</dbReference>
<gene>
    <name evidence="3" type="ORF">B0T15DRAFT_3732</name>
</gene>
<sequence>MAPLLGLLPLLLLGWIPSTIAGSLRPRILADTNRDGVVTQLDDADKQRWTARRGAIFLPNIGDSSHRCPMADLTGKPLSNHELSRCHDSSGDHLLPSSAQYAAPLLTLPLSDVSDEAEGCIYIEPAHASNRVRLFWNETDMMTGYSSVWAVVNRQITFNATTLRKGISLALDGRELVTDSKVWDGSIKVVFEVTDGNRTVRDSVAMKQAPVLLHHHLQRTEVVLSSAAGDNQTVGSRWQAHFLRGVEDAVSGDTPIVLFNQSTDRTDIWAQDFLEPGYASMPGPDGPVSIRVLLRSAQSGRESGRQVFSQLRSAGIGGFQPGAGSGFGWEEINSGGNIETIPPYTSRSGKRWPNGRIVMGNHFETPPAESMTTFLRSQGTQTPLFIEAGWLVIGHVDEMVQFLPTNATKLGFTIAIADTAAAIDLLRTANASGHGDVPFLSYTGDATPDELTLFLDPALLLPNTTIATVLADPTFHKTQAYAQKYLDQNLRTLLREVPLQEKDILRVPTLFKDATSDPWIHFPTPDGLPPRISTPRAGEKQLKAMVPQALNGLVLGNGKYVAPQQWGPVVEGRDIFADSVEKIYGSVGMQVRWVDDYMSHHVRGGEVHCGTNALREMGKWWETE</sequence>
<dbReference type="RefSeq" id="XP_062725238.1">
    <property type="nucleotide sequence ID" value="XM_062864215.1"/>
</dbReference>
<reference evidence="3" key="2">
    <citation type="submission" date="2023-06" db="EMBL/GenBank/DDBJ databases">
        <authorList>
            <consortium name="Lawrence Berkeley National Laboratory"/>
            <person name="Mondo S.J."/>
            <person name="Hensen N."/>
            <person name="Bonometti L."/>
            <person name="Westerberg I."/>
            <person name="Brannstrom I.O."/>
            <person name="Guillou S."/>
            <person name="Cros-Aarteil S."/>
            <person name="Calhoun S."/>
            <person name="Haridas S."/>
            <person name="Kuo A."/>
            <person name="Pangilinan J."/>
            <person name="Riley R."/>
            <person name="Labutti K."/>
            <person name="Andreopoulos B."/>
            <person name="Lipzen A."/>
            <person name="Chen C."/>
            <person name="Yanf M."/>
            <person name="Daum C."/>
            <person name="Ng V."/>
            <person name="Clum A."/>
            <person name="Steindorff A."/>
            <person name="Ohm R."/>
            <person name="Martin F."/>
            <person name="Silar P."/>
            <person name="Natvig D."/>
            <person name="Lalanne C."/>
            <person name="Gautier V."/>
            <person name="Ament-Velasquez S.L."/>
            <person name="Kruys A."/>
            <person name="Hutchinson M.I."/>
            <person name="Powell A.J."/>
            <person name="Barry K."/>
            <person name="Miller A.N."/>
            <person name="Grigoriev I.V."/>
            <person name="Debuchy R."/>
            <person name="Gladieux P."/>
            <person name="Thoren M.H."/>
            <person name="Johannesson H."/>
        </authorList>
    </citation>
    <scope>NUCLEOTIDE SEQUENCE</scope>
    <source>
        <strain evidence="3">CBS 333.67</strain>
    </source>
</reference>
<feature type="domain" description="Protein-arginine deiminase C-terminal" evidence="2">
    <location>
        <begin position="199"/>
        <end position="622"/>
    </location>
</feature>
<protein>
    <recommendedName>
        <fullName evidence="2">Protein-arginine deiminase C-terminal domain-containing protein</fullName>
    </recommendedName>
</protein>
<reference evidence="3" key="1">
    <citation type="journal article" date="2023" name="Mol. Phylogenet. Evol.">
        <title>Genome-scale phylogeny and comparative genomics of the fungal order Sordariales.</title>
        <authorList>
            <person name="Hensen N."/>
            <person name="Bonometti L."/>
            <person name="Westerberg I."/>
            <person name="Brannstrom I.O."/>
            <person name="Guillou S."/>
            <person name="Cros-Aarteil S."/>
            <person name="Calhoun S."/>
            <person name="Haridas S."/>
            <person name="Kuo A."/>
            <person name="Mondo S."/>
            <person name="Pangilinan J."/>
            <person name="Riley R."/>
            <person name="LaButti K."/>
            <person name="Andreopoulos B."/>
            <person name="Lipzen A."/>
            <person name="Chen C."/>
            <person name="Yan M."/>
            <person name="Daum C."/>
            <person name="Ng V."/>
            <person name="Clum A."/>
            <person name="Steindorff A."/>
            <person name="Ohm R.A."/>
            <person name="Martin F."/>
            <person name="Silar P."/>
            <person name="Natvig D.O."/>
            <person name="Lalanne C."/>
            <person name="Gautier V."/>
            <person name="Ament-Velasquez S.L."/>
            <person name="Kruys A."/>
            <person name="Hutchinson M.I."/>
            <person name="Powell A.J."/>
            <person name="Barry K."/>
            <person name="Miller A.N."/>
            <person name="Grigoriev I.V."/>
            <person name="Debuchy R."/>
            <person name="Gladieux P."/>
            <person name="Hiltunen Thoren M."/>
            <person name="Johannesson H."/>
        </authorList>
    </citation>
    <scope>NUCLEOTIDE SEQUENCE</scope>
    <source>
        <strain evidence="3">CBS 333.67</strain>
    </source>
</reference>